<accession>A0ABY8VJ79</accession>
<dbReference type="InterPro" id="IPR006685">
    <property type="entry name" value="MscS_channel_2nd"/>
</dbReference>
<comment type="subcellular location">
    <subcellularLocation>
        <location evidence="1">Cell membrane</location>
    </subcellularLocation>
</comment>
<evidence type="ECO:0000259" key="8">
    <source>
        <dbReference type="Pfam" id="PF00924"/>
    </source>
</evidence>
<dbReference type="Gene3D" id="1.10.287.1260">
    <property type="match status" value="1"/>
</dbReference>
<feature type="transmembrane region" description="Helical" evidence="7">
    <location>
        <begin position="60"/>
        <end position="83"/>
    </location>
</feature>
<dbReference type="SUPFAM" id="SSF50182">
    <property type="entry name" value="Sm-like ribonucleoproteins"/>
    <property type="match status" value="1"/>
</dbReference>
<dbReference type="Gene3D" id="2.30.30.60">
    <property type="match status" value="1"/>
</dbReference>
<evidence type="ECO:0000256" key="5">
    <source>
        <dbReference type="ARBA" id="ARBA00023136"/>
    </source>
</evidence>
<proteinExistence type="predicted"/>
<feature type="region of interest" description="Disordered" evidence="6">
    <location>
        <begin position="417"/>
        <end position="515"/>
    </location>
</feature>
<feature type="compositionally biased region" description="Polar residues" evidence="6">
    <location>
        <begin position="504"/>
        <end position="515"/>
    </location>
</feature>
<feature type="domain" description="Mechanosensitive ion channel MscS" evidence="8">
    <location>
        <begin position="111"/>
        <end position="170"/>
    </location>
</feature>
<feature type="compositionally biased region" description="Pro residues" evidence="6">
    <location>
        <begin position="478"/>
        <end position="488"/>
    </location>
</feature>
<feature type="compositionally biased region" description="Polar residues" evidence="6">
    <location>
        <begin position="315"/>
        <end position="331"/>
    </location>
</feature>
<keyword evidence="10" id="KW-1185">Reference proteome</keyword>
<feature type="compositionally biased region" description="Low complexity" evidence="6">
    <location>
        <begin position="425"/>
        <end position="477"/>
    </location>
</feature>
<sequence>MIPFELLFTSLWRWIAGPGVNIAILIVLTMLVPRAGRFANRVLEARVARQSDEQEGKGKLALAGVGVYIAQLIAYFVLLVLLLQQLGFSFAGAAIPATVVSAAIGFGAQSIIADFLAGFFIISEKQYGVGDWVAFEGNGVSVEGTVIQVTMRSTQIRTIDQSTVNIPNSTARICINRSHYWSRAVVVIPVPLLGSANAEETLHRTEQATRRALRRHDVRSEIIGDLEVHPAVGVNPPSTVGMPWTVDMRLMIQVKAGSQWLVERAIRMSILNEFWNEYGSATTVSGELIDDVRTPALPLVDPTPTQEFEPVTGETTIIESENTPANDSTQPGVPELFDEGDGEDPAARDASSDFSSEDEEDDAPLPMTKLQSILTAGGRMRASSAALIVLFFVLLLLRGMSASGTVDDEYFSGVLAPPSTFTSQSETPEPELTPTPTSEPESTPIPTTYPEEPATPTEYPSTEPTTAAPTSNYAPQNAPQPSPQPSPQVQPTEAVDVPPETEFPPQTDSETATAQ</sequence>
<evidence type="ECO:0000256" key="3">
    <source>
        <dbReference type="ARBA" id="ARBA00022692"/>
    </source>
</evidence>
<keyword evidence="3 7" id="KW-0812">Transmembrane</keyword>
<dbReference type="Pfam" id="PF00924">
    <property type="entry name" value="MS_channel_2nd"/>
    <property type="match status" value="1"/>
</dbReference>
<feature type="transmembrane region" description="Helical" evidence="7">
    <location>
        <begin position="12"/>
        <end position="32"/>
    </location>
</feature>
<evidence type="ECO:0000256" key="1">
    <source>
        <dbReference type="ARBA" id="ARBA00004236"/>
    </source>
</evidence>
<keyword evidence="5 7" id="KW-0472">Membrane</keyword>
<dbReference type="InterPro" id="IPR023408">
    <property type="entry name" value="MscS_beta-dom_sf"/>
</dbReference>
<feature type="transmembrane region" description="Helical" evidence="7">
    <location>
        <begin position="95"/>
        <end position="122"/>
    </location>
</feature>
<feature type="region of interest" description="Disordered" evidence="6">
    <location>
        <begin position="315"/>
        <end position="366"/>
    </location>
</feature>
<keyword evidence="2" id="KW-1003">Cell membrane</keyword>
<dbReference type="InterPro" id="IPR045276">
    <property type="entry name" value="YbiO_bact"/>
</dbReference>
<evidence type="ECO:0000256" key="4">
    <source>
        <dbReference type="ARBA" id="ARBA00022989"/>
    </source>
</evidence>
<evidence type="ECO:0000256" key="7">
    <source>
        <dbReference type="SAM" id="Phobius"/>
    </source>
</evidence>
<protein>
    <submittedName>
        <fullName evidence="9">Mechanosensitive ion channel</fullName>
    </submittedName>
</protein>
<evidence type="ECO:0000313" key="9">
    <source>
        <dbReference type="EMBL" id="WIM68678.1"/>
    </source>
</evidence>
<evidence type="ECO:0000313" key="10">
    <source>
        <dbReference type="Proteomes" id="UP001225598"/>
    </source>
</evidence>
<evidence type="ECO:0000256" key="6">
    <source>
        <dbReference type="SAM" id="MobiDB-lite"/>
    </source>
</evidence>
<dbReference type="RefSeq" id="WP_284826377.1">
    <property type="nucleotide sequence ID" value="NZ_CP126969.1"/>
</dbReference>
<dbReference type="Proteomes" id="UP001225598">
    <property type="component" value="Chromosome"/>
</dbReference>
<dbReference type="InterPro" id="IPR010920">
    <property type="entry name" value="LSM_dom_sf"/>
</dbReference>
<evidence type="ECO:0000256" key="2">
    <source>
        <dbReference type="ARBA" id="ARBA00022475"/>
    </source>
</evidence>
<dbReference type="EMBL" id="CP126969">
    <property type="protein sequence ID" value="WIM68678.1"/>
    <property type="molecule type" value="Genomic_DNA"/>
</dbReference>
<reference evidence="9 10" key="1">
    <citation type="submission" date="2023-05" db="EMBL/GenBank/DDBJ databases">
        <title>Corynebacterium suedekumii sp. nov. and Corynebacterium breve sp. nov. isolated from raw cow's milk.</title>
        <authorList>
            <person name="Baer M.K."/>
            <person name="Mehl L."/>
            <person name="Hellmuth R."/>
            <person name="Marke G."/>
            <person name="Lipski A."/>
        </authorList>
    </citation>
    <scope>NUCLEOTIDE SEQUENCE [LARGE SCALE GENOMIC DNA]</scope>
    <source>
        <strain evidence="9 10">R4</strain>
    </source>
</reference>
<dbReference type="PANTHER" id="PTHR30460:SF0">
    <property type="entry name" value="MODERATE CONDUCTANCE MECHANOSENSITIVE CHANNEL YBIO"/>
    <property type="match status" value="1"/>
</dbReference>
<keyword evidence="4 7" id="KW-1133">Transmembrane helix</keyword>
<dbReference type="PANTHER" id="PTHR30460">
    <property type="entry name" value="MODERATE CONDUCTANCE MECHANOSENSITIVE CHANNEL YBIO"/>
    <property type="match status" value="1"/>
</dbReference>
<organism evidence="9 10">
    <name type="scientific">Corynebacterium breve</name>
    <dbReference type="NCBI Taxonomy" id="3049799"/>
    <lineage>
        <taxon>Bacteria</taxon>
        <taxon>Bacillati</taxon>
        <taxon>Actinomycetota</taxon>
        <taxon>Actinomycetes</taxon>
        <taxon>Mycobacteriales</taxon>
        <taxon>Corynebacteriaceae</taxon>
        <taxon>Corynebacterium</taxon>
    </lineage>
</organism>
<gene>
    <name evidence="9" type="ORF">QP027_04620</name>
</gene>
<name>A0ABY8VJ79_9CORY</name>